<dbReference type="PANTHER" id="PTHR13833:SF71">
    <property type="entry name" value="NHL DOMAIN-CONTAINING PROTEIN"/>
    <property type="match status" value="1"/>
</dbReference>
<dbReference type="EMBL" id="UINC01099618">
    <property type="protein sequence ID" value="SVC59026.1"/>
    <property type="molecule type" value="Genomic_DNA"/>
</dbReference>
<dbReference type="Gene3D" id="2.120.10.30">
    <property type="entry name" value="TolB, C-terminal domain"/>
    <property type="match status" value="3"/>
</dbReference>
<dbReference type="PANTHER" id="PTHR13833">
    <property type="match status" value="1"/>
</dbReference>
<dbReference type="AlphaFoldDB" id="A0A382ND91"/>
<feature type="non-terminal residue" evidence="3">
    <location>
        <position position="1"/>
    </location>
</feature>
<evidence type="ECO:0008006" key="4">
    <source>
        <dbReference type="Google" id="ProtNLM"/>
    </source>
</evidence>
<feature type="compositionally biased region" description="Low complexity" evidence="2">
    <location>
        <begin position="109"/>
        <end position="124"/>
    </location>
</feature>
<sequence>GSGSTGSTNATGTSASFNYPRDITTDGTNLYVADYNNHTIRKIVISTGAVTTLAGSAGSSGSTNATGTSARFKYPRGITTDGTNLYVADADNHLIRKIVISTGAVTTLAGSGSSGSTDGTGTSAKFNSPRGITTDGQNLYVGDYSNNKIRKIVISTGAVTTLAGSGSSGSTDGTGTSASFYNPSGITSYGTNLYVGDYSNHKIRKIALRGTVTADVALRNIDDDFPTNPEVTVKGMLTNTGNFELKDGDLNLSGGAMLGAGSIDVTGSTLNLGNNLSKTGGSLVSTTSTLKLSDNVSISSNDELTFKDIDLNRFALSLGSATSKLKFSNQVAINNAADQINADNGTVTFSGGLTVGAGKVSANGGKISL</sequence>
<feature type="region of interest" description="Disordered" evidence="2">
    <location>
        <begin position="109"/>
        <end position="129"/>
    </location>
</feature>
<reference evidence="3" key="1">
    <citation type="submission" date="2018-05" db="EMBL/GenBank/DDBJ databases">
        <authorList>
            <person name="Lanie J.A."/>
            <person name="Ng W.-L."/>
            <person name="Kazmierczak K.M."/>
            <person name="Andrzejewski T.M."/>
            <person name="Davidsen T.M."/>
            <person name="Wayne K.J."/>
            <person name="Tettelin H."/>
            <person name="Glass J.I."/>
            <person name="Rusch D."/>
            <person name="Podicherti R."/>
            <person name="Tsui H.-C.T."/>
            <person name="Winkler M.E."/>
        </authorList>
    </citation>
    <scope>NUCLEOTIDE SEQUENCE</scope>
</reference>
<accession>A0A382ND91</accession>
<proteinExistence type="predicted"/>
<dbReference type="SUPFAM" id="SSF63825">
    <property type="entry name" value="YWTD domain"/>
    <property type="match status" value="1"/>
</dbReference>
<dbReference type="InterPro" id="IPR001258">
    <property type="entry name" value="NHL_repeat"/>
</dbReference>
<evidence type="ECO:0000313" key="3">
    <source>
        <dbReference type="EMBL" id="SVC59026.1"/>
    </source>
</evidence>
<feature type="non-terminal residue" evidence="3">
    <location>
        <position position="369"/>
    </location>
</feature>
<dbReference type="InterPro" id="IPR011042">
    <property type="entry name" value="6-blade_b-propeller_TolB-like"/>
</dbReference>
<evidence type="ECO:0000256" key="2">
    <source>
        <dbReference type="SAM" id="MobiDB-lite"/>
    </source>
</evidence>
<keyword evidence="1" id="KW-0677">Repeat</keyword>
<gene>
    <name evidence="3" type="ORF">METZ01_LOCUS311880</name>
</gene>
<organism evidence="3">
    <name type="scientific">marine metagenome</name>
    <dbReference type="NCBI Taxonomy" id="408172"/>
    <lineage>
        <taxon>unclassified sequences</taxon>
        <taxon>metagenomes</taxon>
        <taxon>ecological metagenomes</taxon>
    </lineage>
</organism>
<dbReference type="Pfam" id="PF01436">
    <property type="entry name" value="NHL"/>
    <property type="match status" value="1"/>
</dbReference>
<name>A0A382ND91_9ZZZZ</name>
<evidence type="ECO:0000256" key="1">
    <source>
        <dbReference type="ARBA" id="ARBA00022737"/>
    </source>
</evidence>
<protein>
    <recommendedName>
        <fullName evidence="4">SMP-30/Gluconolactonase/LRE-like region domain-containing protein</fullName>
    </recommendedName>
</protein>